<dbReference type="AlphaFoldDB" id="A0A3S6ZRB2"/>
<protein>
    <submittedName>
        <fullName evidence="2">IPD083Fah</fullName>
    </submittedName>
</protein>
<dbReference type="PANTHER" id="PTHR34714:SF2">
    <property type="entry name" value="EGF-LIKE DOMAIN-CONTAINING PROTEIN"/>
    <property type="match status" value="1"/>
</dbReference>
<evidence type="ECO:0000256" key="1">
    <source>
        <dbReference type="SAM" id="Coils"/>
    </source>
</evidence>
<feature type="coiled-coil region" evidence="1">
    <location>
        <begin position="429"/>
        <end position="463"/>
    </location>
</feature>
<keyword evidence="1" id="KW-0175">Coiled coil</keyword>
<reference evidence="2" key="1">
    <citation type="submission" date="2017-02" db="EMBL/GenBank/DDBJ databases">
        <authorList>
            <person name="Liu L."/>
            <person name="Lum A."/>
            <person name="Yalpani N."/>
        </authorList>
    </citation>
    <scope>NUCLEOTIDE SEQUENCE</scope>
</reference>
<proteinExistence type="evidence at transcript level"/>
<accession>A0A3S6ZRB2</accession>
<name>A0A3S6ZRB2_9MONI</name>
<sequence length="893" mass="100587">MAAAAERRLPDYRELYKDLNQISERVRFDQMEFSEVMVIHRMFIRMEELDLGHLEGAEKVKRLYVFADVVEVAEGVSWGLWRNGPLARLPGSIAIVIVCRVLWVSGVLASLGNNSMMLQLPHMKLRVLEITPSKLEIHRVDTSTEAADYPALCIHASVLECSNIRLANDRDRPPFPVRLFGFRPELRDPNLVFSSVPRSVVDHHPIYEFYVFSVIRDVFPRLPLPESVSVQLDSATRGANWYSLQTGSISQVGSVSLNRFPAEEEELEPAFSLMKTKIPAAILTDPNILLTIQTSLLIAELVEVTHPSAETVAAVAKHAEWVNELLLQATSEAAGTSSHEEYLALLFRSQYLIKVRGRTRSLVVPQLQYDVYSNLINRMAQVAESFDQSLRQVKLFILQNKILGSYLLEQNRALAEKEKDMDVFHSELISQSKLELENTIQKMEQLSLQMETQREGMDQAKEDMDAGLRSFQNRRVAEAMFAVISATAAIGLAFVTGGATAPAAVTAAGNAVRAAGQAANALQRVVEILEGLQEVMAMVALIKELVDSLQDIGQLVEAPEMPVLPSEAEWFIFENNVEEVAEGMPTEVSEVSAWKTRCKNVAVLGRAMVSTAAYISQLQYDIKVEVMRQEISKRHSERLLAIQPADLSSYTSLLTHMDMRNTRMLLALIRVLHIQNAALMYHSLSLPTHMNAWPVTMDTVWRMLVQHEHAAILGLLRLGPSFDFMRTYVVKDIPVSLLRDGEDCEFNISVQDHLAFPSTWSRVRIHHLEMKFVQEAHVHQPSTHTGKVYILLQGSRIFHDRNEDDVLHYEAAMPLDLHYAYRLDTGETTLSNLPSNDFIRTFIRTTPFTTWRLRLSASAEENEGLDFPTALTADATTQIAITFYVSAIRRISL</sequence>
<organism evidence="2">
    <name type="scientific">Coniogramme sp. LL-2018</name>
    <dbReference type="NCBI Taxonomy" id="2081517"/>
    <lineage>
        <taxon>Eukaryota</taxon>
        <taxon>Viridiplantae</taxon>
        <taxon>Streptophyta</taxon>
        <taxon>Embryophyta</taxon>
        <taxon>Tracheophyta</taxon>
        <taxon>Polypodiopsida</taxon>
        <taxon>Polypodiidae</taxon>
        <taxon>Polypodiales</taxon>
        <taxon>Pteridineae</taxon>
        <taxon>Pteridaceae</taxon>
        <taxon>Cryptogrammoideae</taxon>
        <taxon>Coniogramme</taxon>
    </lineage>
</organism>
<dbReference type="PANTHER" id="PTHR34714">
    <property type="entry name" value="EGF-LIKE DOMAIN-CONTAINING PROTEIN"/>
    <property type="match status" value="1"/>
</dbReference>
<dbReference type="EMBL" id="KY558383">
    <property type="protein sequence ID" value="AUY61914.1"/>
    <property type="molecule type" value="mRNA"/>
</dbReference>
<evidence type="ECO:0000313" key="2">
    <source>
        <dbReference type="EMBL" id="AUY61914.1"/>
    </source>
</evidence>